<proteinExistence type="predicted"/>
<protein>
    <submittedName>
        <fullName evidence="1">Uncharacterized protein</fullName>
    </submittedName>
</protein>
<dbReference type="Proteomes" id="UP001501326">
    <property type="component" value="Unassembled WGS sequence"/>
</dbReference>
<comment type="caution">
    <text evidence="1">The sequence shown here is derived from an EMBL/GenBank/DDBJ whole genome shotgun (WGS) entry which is preliminary data.</text>
</comment>
<reference evidence="1 2" key="1">
    <citation type="journal article" date="2019" name="Int. J. Syst. Evol. Microbiol.">
        <title>The Global Catalogue of Microorganisms (GCM) 10K type strain sequencing project: providing services to taxonomists for standard genome sequencing and annotation.</title>
        <authorList>
            <consortium name="The Broad Institute Genomics Platform"/>
            <consortium name="The Broad Institute Genome Sequencing Center for Infectious Disease"/>
            <person name="Wu L."/>
            <person name="Ma J."/>
        </authorList>
    </citation>
    <scope>NUCLEOTIDE SEQUENCE [LARGE SCALE GENOMIC DNA]</scope>
    <source>
        <strain evidence="1 2">JCM 16378</strain>
    </source>
</reference>
<name>A0ABN3UGX9_9MICO</name>
<dbReference type="RefSeq" id="WP_344190584.1">
    <property type="nucleotide sequence ID" value="NZ_BAAARN010000001.1"/>
</dbReference>
<accession>A0ABN3UGX9</accession>
<dbReference type="EMBL" id="BAAARN010000001">
    <property type="protein sequence ID" value="GAA2732516.1"/>
    <property type="molecule type" value="Genomic_DNA"/>
</dbReference>
<evidence type="ECO:0000313" key="1">
    <source>
        <dbReference type="EMBL" id="GAA2732516.1"/>
    </source>
</evidence>
<sequence>MFSPTSPELFILVFMAGALLLTFGAVAVLMRTATAAPRGVAVTGRFDSRTGR</sequence>
<keyword evidence="2" id="KW-1185">Reference proteome</keyword>
<gene>
    <name evidence="1" type="ORF">GCM10009867_08540</name>
</gene>
<organism evidence="1 2">
    <name type="scientific">Pedococcus aerophilus</name>
    <dbReference type="NCBI Taxonomy" id="436356"/>
    <lineage>
        <taxon>Bacteria</taxon>
        <taxon>Bacillati</taxon>
        <taxon>Actinomycetota</taxon>
        <taxon>Actinomycetes</taxon>
        <taxon>Micrococcales</taxon>
        <taxon>Intrasporangiaceae</taxon>
        <taxon>Pedococcus</taxon>
    </lineage>
</organism>
<evidence type="ECO:0000313" key="2">
    <source>
        <dbReference type="Proteomes" id="UP001501326"/>
    </source>
</evidence>